<dbReference type="Proteomes" id="UP001201262">
    <property type="component" value="Unassembled WGS sequence"/>
</dbReference>
<dbReference type="RefSeq" id="XP_046066041.1">
    <property type="nucleotide sequence ID" value="XM_046221306.1"/>
</dbReference>
<name>A0AAD4PUR6_9EURO</name>
<dbReference type="GeneID" id="70251593"/>
<protein>
    <submittedName>
        <fullName evidence="2">Uncharacterized protein</fullName>
    </submittedName>
</protein>
<sequence length="200" mass="22253">MSSLQEKARVISRFGVWNKSEETFIGLQLDAESTEFVIYKVRHLQSSILRIQTLQSKSSSTPQGSLRGQGDESEDTQANVASISSSTIHSNNDDGLAALDALQNTRTHSYQQYPVKKTRPPLSVRHSLSDESSYVNSRYKAIKDSLQDYSSRIFSMPSFNLPDFRSECHPGRFLGDYQRKDSVPAGDARINGAAEGSDEL</sequence>
<gene>
    <name evidence="2" type="ORF">BGW36DRAFT_433688</name>
</gene>
<comment type="caution">
    <text evidence="2">The sequence shown here is derived from an EMBL/GenBank/DDBJ whole genome shotgun (WGS) entry which is preliminary data.</text>
</comment>
<reference evidence="2" key="1">
    <citation type="submission" date="2021-12" db="EMBL/GenBank/DDBJ databases">
        <title>Convergent genome expansion in fungi linked to evolution of root-endophyte symbiosis.</title>
        <authorList>
            <consortium name="DOE Joint Genome Institute"/>
            <person name="Ke Y.-H."/>
            <person name="Bonito G."/>
            <person name="Liao H.-L."/>
            <person name="Looney B."/>
            <person name="Rojas-Flechas A."/>
            <person name="Nash J."/>
            <person name="Hameed K."/>
            <person name="Schadt C."/>
            <person name="Martin F."/>
            <person name="Crous P.W."/>
            <person name="Miettinen O."/>
            <person name="Magnuson J.K."/>
            <person name="Labbe J."/>
            <person name="Jacobson D."/>
            <person name="Doktycz M.J."/>
            <person name="Veneault-Fourrey C."/>
            <person name="Kuo A."/>
            <person name="Mondo S."/>
            <person name="Calhoun S."/>
            <person name="Riley R."/>
            <person name="Ohm R."/>
            <person name="LaButti K."/>
            <person name="Andreopoulos B."/>
            <person name="Pangilinan J."/>
            <person name="Nolan M."/>
            <person name="Tritt A."/>
            <person name="Clum A."/>
            <person name="Lipzen A."/>
            <person name="Daum C."/>
            <person name="Barry K."/>
            <person name="Grigoriev I.V."/>
            <person name="Vilgalys R."/>
        </authorList>
    </citation>
    <scope>NUCLEOTIDE SEQUENCE</scope>
    <source>
        <strain evidence="2">PMI_201</strain>
    </source>
</reference>
<dbReference type="EMBL" id="JAJTJA010000015">
    <property type="protein sequence ID" value="KAH8689687.1"/>
    <property type="molecule type" value="Genomic_DNA"/>
</dbReference>
<feature type="region of interest" description="Disordered" evidence="1">
    <location>
        <begin position="55"/>
        <end position="78"/>
    </location>
</feature>
<evidence type="ECO:0000256" key="1">
    <source>
        <dbReference type="SAM" id="MobiDB-lite"/>
    </source>
</evidence>
<accession>A0AAD4PUR6</accession>
<feature type="compositionally biased region" description="Polar residues" evidence="1">
    <location>
        <begin position="55"/>
        <end position="66"/>
    </location>
</feature>
<proteinExistence type="predicted"/>
<evidence type="ECO:0000313" key="2">
    <source>
        <dbReference type="EMBL" id="KAH8689687.1"/>
    </source>
</evidence>
<keyword evidence="3" id="KW-1185">Reference proteome</keyword>
<dbReference type="AlphaFoldDB" id="A0AAD4PUR6"/>
<feature type="region of interest" description="Disordered" evidence="1">
    <location>
        <begin position="177"/>
        <end position="200"/>
    </location>
</feature>
<organism evidence="2 3">
    <name type="scientific">Talaromyces proteolyticus</name>
    <dbReference type="NCBI Taxonomy" id="1131652"/>
    <lineage>
        <taxon>Eukaryota</taxon>
        <taxon>Fungi</taxon>
        <taxon>Dikarya</taxon>
        <taxon>Ascomycota</taxon>
        <taxon>Pezizomycotina</taxon>
        <taxon>Eurotiomycetes</taxon>
        <taxon>Eurotiomycetidae</taxon>
        <taxon>Eurotiales</taxon>
        <taxon>Trichocomaceae</taxon>
        <taxon>Talaromyces</taxon>
        <taxon>Talaromyces sect. Bacilispori</taxon>
    </lineage>
</organism>
<evidence type="ECO:0000313" key="3">
    <source>
        <dbReference type="Proteomes" id="UP001201262"/>
    </source>
</evidence>